<feature type="region of interest" description="Disordered" evidence="1">
    <location>
        <begin position="1"/>
        <end position="20"/>
    </location>
</feature>
<sequence>MYPMYPERHSHQREYGEPEICSQRVEYGEPERCSQRREYEEPERCSQRREYGEPEKCSQRREYEEPERCSQRREYGEPETCSHQREYREPERCSRRKEYGEPERCSRRREYGEPERCSRRREYGEPERCSRRREYGEPEICSRRKEYGEPERCSRRKEYGEPERCSWRKEYGEPERCSRRKEYGVSERCSQRREYEEPERCSQRREYGEPSSGQWNDSLKRDNGQAMAREPYSEYSSMRRTREGWEEYGTSSDMSYIMDPSSGDWSEDSLRGSGAPFSPDTDGDVDGDPVEPSVEDREVIEKRAVLAMQKIKRGAKDMPKTQTAYATAKGMSEQRKANNTTFNSNVADQSSRICLPLKRRVLDILSKDNPAKLKKQNKMRALELMISAPLENEEARPLRVKALMNQRRYPDNEEVVLNDKRHNQRPVHSLRTQEKDIAATGFQRFLNVLNEGVDINKLSKIVNNKNGLLIVGEELPQVWPTLPEGHVDSSSRSKSSPVEEKKVRLEDEQRYEQMQTLLEIVGLDLGVEELGQLTDRTNDRLYGKMGDLKRKEFKNEKGKEKKESEPSFKHLSTSSLPSDSASPSPLLNQHSNMTVEYSSSSNKVWDIERHRDRSETDWHRHSGTRDKDRGGEEDIVREMERSERDGERDGHRHSSTRDGDRGRQGQSQKRGQSCEREIRAKMLSYQRQGLSQRKGQI</sequence>
<feature type="region of interest" description="Disordered" evidence="1">
    <location>
        <begin position="482"/>
        <end position="507"/>
    </location>
</feature>
<accession>A0A673ZMY6</accession>
<feature type="compositionally biased region" description="Basic and acidic residues" evidence="1">
    <location>
        <begin position="485"/>
        <end position="507"/>
    </location>
</feature>
<evidence type="ECO:0000256" key="1">
    <source>
        <dbReference type="SAM" id="MobiDB-lite"/>
    </source>
</evidence>
<feature type="compositionally biased region" description="Basic and acidic residues" evidence="1">
    <location>
        <begin position="35"/>
        <end position="208"/>
    </location>
</feature>
<dbReference type="Ensembl" id="ENSSTUT00000049538.1">
    <property type="protein sequence ID" value="ENSSTUP00000047501.1"/>
    <property type="gene ID" value="ENSSTUG00000019960.1"/>
</dbReference>
<keyword evidence="3" id="KW-1185">Reference proteome</keyword>
<feature type="region of interest" description="Disordered" evidence="1">
    <location>
        <begin position="35"/>
        <end position="295"/>
    </location>
</feature>
<gene>
    <name evidence="2" type="primary">LOC115178516</name>
</gene>
<reference evidence="2" key="2">
    <citation type="submission" date="2025-09" db="UniProtKB">
        <authorList>
            <consortium name="Ensembl"/>
        </authorList>
    </citation>
    <scope>IDENTIFICATION</scope>
</reference>
<feature type="compositionally biased region" description="Low complexity" evidence="1">
    <location>
        <begin position="569"/>
        <end position="587"/>
    </location>
</feature>
<feature type="compositionally biased region" description="Polar residues" evidence="1">
    <location>
        <begin position="685"/>
        <end position="697"/>
    </location>
</feature>
<proteinExistence type="predicted"/>
<feature type="compositionally biased region" description="Polar residues" evidence="1">
    <location>
        <begin position="588"/>
        <end position="603"/>
    </location>
</feature>
<name>A0A673ZMY6_SALTR</name>
<dbReference type="Proteomes" id="UP000472277">
    <property type="component" value="Chromosome 38"/>
</dbReference>
<feature type="compositionally biased region" description="Basic and acidic residues" evidence="1">
    <location>
        <begin position="605"/>
        <end position="663"/>
    </location>
</feature>
<protein>
    <submittedName>
        <fullName evidence="2">Uncharacterized LOC115178516</fullName>
    </submittedName>
</protein>
<dbReference type="InParanoid" id="A0A673ZMY6"/>
<organism evidence="2 3">
    <name type="scientific">Salmo trutta</name>
    <name type="common">Brown trout</name>
    <dbReference type="NCBI Taxonomy" id="8032"/>
    <lineage>
        <taxon>Eukaryota</taxon>
        <taxon>Metazoa</taxon>
        <taxon>Chordata</taxon>
        <taxon>Craniata</taxon>
        <taxon>Vertebrata</taxon>
        <taxon>Euteleostomi</taxon>
        <taxon>Actinopterygii</taxon>
        <taxon>Neopterygii</taxon>
        <taxon>Teleostei</taxon>
        <taxon>Protacanthopterygii</taxon>
        <taxon>Salmoniformes</taxon>
        <taxon>Salmonidae</taxon>
        <taxon>Salmoninae</taxon>
        <taxon>Salmo</taxon>
    </lineage>
</organism>
<dbReference type="GeneTree" id="ENSGT01090000260890"/>
<evidence type="ECO:0000313" key="2">
    <source>
        <dbReference type="Ensembl" id="ENSSTUP00000047501.1"/>
    </source>
</evidence>
<feature type="compositionally biased region" description="Basic and acidic residues" evidence="1">
    <location>
        <begin position="552"/>
        <end position="568"/>
    </location>
</feature>
<reference evidence="2" key="1">
    <citation type="submission" date="2025-08" db="UniProtKB">
        <authorList>
            <consortium name="Ensembl"/>
        </authorList>
    </citation>
    <scope>IDENTIFICATION</scope>
</reference>
<evidence type="ECO:0000313" key="3">
    <source>
        <dbReference type="Proteomes" id="UP000472277"/>
    </source>
</evidence>
<feature type="region of interest" description="Disordered" evidence="1">
    <location>
        <begin position="552"/>
        <end position="697"/>
    </location>
</feature>
<feature type="compositionally biased region" description="Basic and acidic residues" evidence="1">
    <location>
        <begin position="1"/>
        <end position="16"/>
    </location>
</feature>
<dbReference type="AlphaFoldDB" id="A0A673ZMY6"/>